<gene>
    <name evidence="3" type="ORF">HRH59_01635</name>
</gene>
<feature type="chain" id="PRO_5031541819" description="Rap1a immunity protein domain-containing protein" evidence="1">
    <location>
        <begin position="21"/>
        <end position="119"/>
    </location>
</feature>
<comment type="caution">
    <text evidence="3">The sequence shown here is derived from an EMBL/GenBank/DDBJ whole genome shotgun (WGS) entry which is preliminary data.</text>
</comment>
<reference evidence="3 4" key="1">
    <citation type="submission" date="2020-06" db="EMBL/GenBank/DDBJ databases">
        <title>Rheinheimera sp. nov., a marine bacterium isolated from coastal.</title>
        <authorList>
            <person name="Yu Q."/>
            <person name="Qi Y."/>
            <person name="Pu J."/>
        </authorList>
    </citation>
    <scope>NUCLEOTIDE SEQUENCE [LARGE SCALE GENOMIC DNA]</scope>
    <source>
        <strain evidence="3 4">YQF-2</strain>
    </source>
</reference>
<feature type="domain" description="Rap1a immunity protein" evidence="2">
    <location>
        <begin position="22"/>
        <end position="119"/>
    </location>
</feature>
<proteinExistence type="predicted"/>
<name>A0A7Y5EGD7_9GAMM</name>
<dbReference type="RefSeq" id="WP_173499536.1">
    <property type="nucleotide sequence ID" value="NZ_JABSOD010000002.1"/>
</dbReference>
<dbReference type="InterPro" id="IPR041238">
    <property type="entry name" value="Rap1a"/>
</dbReference>
<protein>
    <recommendedName>
        <fullName evidence="2">Rap1a immunity protein domain-containing protein</fullName>
    </recommendedName>
</protein>
<evidence type="ECO:0000256" key="1">
    <source>
        <dbReference type="SAM" id="SignalP"/>
    </source>
</evidence>
<sequence>MIKFLTIFTLIFLMVQNAHADGKQLSNYCQLALDIGAGIDKDKIESMHAGYCIGFIGGITDLNTIIKAGSGTGLFCIPTDIGVEDKIKTVVSYIETNTKSQSEPNAGAALAAFIKAYPC</sequence>
<organism evidence="3 4">
    <name type="scientific">Rheinheimera lutimaris</name>
    <dbReference type="NCBI Taxonomy" id="2740584"/>
    <lineage>
        <taxon>Bacteria</taxon>
        <taxon>Pseudomonadati</taxon>
        <taxon>Pseudomonadota</taxon>
        <taxon>Gammaproteobacteria</taxon>
        <taxon>Chromatiales</taxon>
        <taxon>Chromatiaceae</taxon>
        <taxon>Rheinheimera</taxon>
    </lineage>
</organism>
<feature type="signal peptide" evidence="1">
    <location>
        <begin position="1"/>
        <end position="20"/>
    </location>
</feature>
<keyword evidence="1" id="KW-0732">Signal</keyword>
<dbReference type="Proteomes" id="UP000523161">
    <property type="component" value="Unassembled WGS sequence"/>
</dbReference>
<evidence type="ECO:0000259" key="2">
    <source>
        <dbReference type="Pfam" id="PF18602"/>
    </source>
</evidence>
<dbReference type="EMBL" id="JABSOD010000002">
    <property type="protein sequence ID" value="NRQ41280.1"/>
    <property type="molecule type" value="Genomic_DNA"/>
</dbReference>
<evidence type="ECO:0000313" key="3">
    <source>
        <dbReference type="EMBL" id="NRQ41280.1"/>
    </source>
</evidence>
<dbReference type="Pfam" id="PF18602">
    <property type="entry name" value="Rap1a"/>
    <property type="match status" value="1"/>
</dbReference>
<evidence type="ECO:0000313" key="4">
    <source>
        <dbReference type="Proteomes" id="UP000523161"/>
    </source>
</evidence>
<accession>A0A7Y5EGD7</accession>
<dbReference type="AlphaFoldDB" id="A0A7Y5EGD7"/>
<keyword evidence="4" id="KW-1185">Reference proteome</keyword>